<proteinExistence type="inferred from homology"/>
<keyword evidence="8" id="KW-1185">Reference proteome</keyword>
<evidence type="ECO:0000256" key="2">
    <source>
        <dbReference type="ARBA" id="ARBA00022630"/>
    </source>
</evidence>
<gene>
    <name evidence="7" type="ORF">ACFOOR_12070</name>
</gene>
<dbReference type="Pfam" id="PF01266">
    <property type="entry name" value="DAO"/>
    <property type="match status" value="1"/>
</dbReference>
<comment type="similarity">
    <text evidence="5">Belongs to the L2HGDH family.</text>
</comment>
<dbReference type="Proteomes" id="UP001595379">
    <property type="component" value="Unassembled WGS sequence"/>
</dbReference>
<organism evidence="7 8">
    <name type="scientific">Hyphobacterium vulgare</name>
    <dbReference type="NCBI Taxonomy" id="1736751"/>
    <lineage>
        <taxon>Bacteria</taxon>
        <taxon>Pseudomonadati</taxon>
        <taxon>Pseudomonadota</taxon>
        <taxon>Alphaproteobacteria</taxon>
        <taxon>Maricaulales</taxon>
        <taxon>Maricaulaceae</taxon>
        <taxon>Hyphobacterium</taxon>
    </lineage>
</organism>
<protein>
    <submittedName>
        <fullName evidence="7">NAD(P)/FAD-dependent oxidoreductase</fullName>
    </submittedName>
</protein>
<sequence>METYGADAVVVGAGVIGLAIARALARRGRDVVVLEAQPRIGSVTSARNSEVIHAGIYYPETSLKVRTCVAGRRALYAFLETRGIPHRKCGKLIVALSDGEVPAIEALHARGTANGVEGLERVSAASARTLEPALSPGVRAALVSPETGILDSHAFMAALQGELEDAGGRVALSTPFERAEKTPDGFDVFTGGLSAVRLRCRTLVNAAGLGSEAIARSIEGLDPAHIPVLRYARGRYFTAPGRCPFQRLIYPAPVEGGLGTHLTFDLGGAMRFGPDVEWIDAPDGYAVDPALAPDFEAAARRFWPGARPGSFQPGYAGIRPKLSGPGEPAADFRIDGPDSHGIAGLVCLHGIESPGLTASLALADVVASCLGVE</sequence>
<comment type="caution">
    <text evidence="7">The sequence shown here is derived from an EMBL/GenBank/DDBJ whole genome shotgun (WGS) entry which is preliminary data.</text>
</comment>
<comment type="cofactor">
    <cofactor evidence="1">
        <name>FAD</name>
        <dbReference type="ChEBI" id="CHEBI:57692"/>
    </cofactor>
</comment>
<evidence type="ECO:0000313" key="8">
    <source>
        <dbReference type="Proteomes" id="UP001595379"/>
    </source>
</evidence>
<evidence type="ECO:0000256" key="5">
    <source>
        <dbReference type="ARBA" id="ARBA00037941"/>
    </source>
</evidence>
<evidence type="ECO:0000259" key="6">
    <source>
        <dbReference type="Pfam" id="PF01266"/>
    </source>
</evidence>
<dbReference type="InterPro" id="IPR006076">
    <property type="entry name" value="FAD-dep_OxRdtase"/>
</dbReference>
<dbReference type="RefSeq" id="WP_343165170.1">
    <property type="nucleotide sequence ID" value="NZ_JBHRSV010000026.1"/>
</dbReference>
<dbReference type="EMBL" id="JBHRSV010000026">
    <property type="protein sequence ID" value="MFC2926844.1"/>
    <property type="molecule type" value="Genomic_DNA"/>
</dbReference>
<evidence type="ECO:0000256" key="4">
    <source>
        <dbReference type="ARBA" id="ARBA00023002"/>
    </source>
</evidence>
<evidence type="ECO:0000256" key="3">
    <source>
        <dbReference type="ARBA" id="ARBA00022827"/>
    </source>
</evidence>
<keyword evidence="4" id="KW-0560">Oxidoreductase</keyword>
<name>A0ABV6ZZS6_9PROT</name>
<keyword evidence="2" id="KW-0285">Flavoprotein</keyword>
<reference evidence="8" key="1">
    <citation type="journal article" date="2019" name="Int. J. Syst. Evol. Microbiol.">
        <title>The Global Catalogue of Microorganisms (GCM) 10K type strain sequencing project: providing services to taxonomists for standard genome sequencing and annotation.</title>
        <authorList>
            <consortium name="The Broad Institute Genomics Platform"/>
            <consortium name="The Broad Institute Genome Sequencing Center for Infectious Disease"/>
            <person name="Wu L."/>
            <person name="Ma J."/>
        </authorList>
    </citation>
    <scope>NUCLEOTIDE SEQUENCE [LARGE SCALE GENOMIC DNA]</scope>
    <source>
        <strain evidence="8">KCTC 52487</strain>
    </source>
</reference>
<dbReference type="PANTHER" id="PTHR43104">
    <property type="entry name" value="L-2-HYDROXYGLUTARATE DEHYDROGENASE, MITOCHONDRIAL"/>
    <property type="match status" value="1"/>
</dbReference>
<dbReference type="PANTHER" id="PTHR43104:SF4">
    <property type="entry name" value="L-2-HYDROXYGLUTARATE DEHYDROGENASE, MITOCHONDRIAL"/>
    <property type="match status" value="1"/>
</dbReference>
<evidence type="ECO:0000313" key="7">
    <source>
        <dbReference type="EMBL" id="MFC2926844.1"/>
    </source>
</evidence>
<accession>A0ABV6ZZS6</accession>
<feature type="domain" description="FAD dependent oxidoreductase" evidence="6">
    <location>
        <begin position="7"/>
        <end position="367"/>
    </location>
</feature>
<keyword evidence="3" id="KW-0274">FAD</keyword>
<dbReference type="Gene3D" id="3.30.9.10">
    <property type="entry name" value="D-Amino Acid Oxidase, subunit A, domain 2"/>
    <property type="match status" value="1"/>
</dbReference>
<dbReference type="InterPro" id="IPR036188">
    <property type="entry name" value="FAD/NAD-bd_sf"/>
</dbReference>
<dbReference type="Gene3D" id="3.50.50.60">
    <property type="entry name" value="FAD/NAD(P)-binding domain"/>
    <property type="match status" value="1"/>
</dbReference>
<dbReference type="SUPFAM" id="SSF51905">
    <property type="entry name" value="FAD/NAD(P)-binding domain"/>
    <property type="match status" value="1"/>
</dbReference>
<evidence type="ECO:0000256" key="1">
    <source>
        <dbReference type="ARBA" id="ARBA00001974"/>
    </source>
</evidence>